<gene>
    <name evidence="9" type="ORF">OSH07_17515</name>
</gene>
<keyword evidence="3 7" id="KW-0812">Transmembrane</keyword>
<dbReference type="InterPro" id="IPR000873">
    <property type="entry name" value="AMP-dep_synth/lig_dom"/>
</dbReference>
<dbReference type="AlphaFoldDB" id="A0A9X3ILY0"/>
<feature type="transmembrane region" description="Helical" evidence="7">
    <location>
        <begin position="192"/>
        <end position="212"/>
    </location>
</feature>
<dbReference type="Pfam" id="PF01553">
    <property type="entry name" value="Acyltransferase"/>
    <property type="match status" value="1"/>
</dbReference>
<evidence type="ECO:0000256" key="6">
    <source>
        <dbReference type="SAM" id="MobiDB-lite"/>
    </source>
</evidence>
<dbReference type="SUPFAM" id="SSF56801">
    <property type="entry name" value="Acetyl-CoA synthetase-like"/>
    <property type="match status" value="1"/>
</dbReference>
<evidence type="ECO:0000259" key="8">
    <source>
        <dbReference type="SMART" id="SM00563"/>
    </source>
</evidence>
<comment type="caution">
    <text evidence="9">The sequence shown here is derived from an EMBL/GenBank/DDBJ whole genome shotgun (WGS) entry which is preliminary data.</text>
</comment>
<evidence type="ECO:0000256" key="1">
    <source>
        <dbReference type="ARBA" id="ARBA00006432"/>
    </source>
</evidence>
<dbReference type="SUPFAM" id="SSF69593">
    <property type="entry name" value="Glycerol-3-phosphate (1)-acyltransferase"/>
    <property type="match status" value="1"/>
</dbReference>
<proteinExistence type="inferred from homology"/>
<evidence type="ECO:0000256" key="7">
    <source>
        <dbReference type="SAM" id="Phobius"/>
    </source>
</evidence>
<dbReference type="PROSITE" id="PS00455">
    <property type="entry name" value="AMP_BINDING"/>
    <property type="match status" value="1"/>
</dbReference>
<keyword evidence="10" id="KW-1185">Reference proteome</keyword>
<dbReference type="SMART" id="SM00563">
    <property type="entry name" value="PlsC"/>
    <property type="match status" value="1"/>
</dbReference>
<feature type="transmembrane region" description="Helical" evidence="7">
    <location>
        <begin position="31"/>
        <end position="58"/>
    </location>
</feature>
<dbReference type="Pfam" id="PF07690">
    <property type="entry name" value="MFS_1"/>
    <property type="match status" value="1"/>
</dbReference>
<dbReference type="PANTHER" id="PTHR43201">
    <property type="entry name" value="ACYL-COA SYNTHETASE"/>
    <property type="match status" value="1"/>
</dbReference>
<feature type="transmembrane region" description="Helical" evidence="7">
    <location>
        <begin position="70"/>
        <end position="91"/>
    </location>
</feature>
<dbReference type="CDD" id="cd06173">
    <property type="entry name" value="MFS_MefA_like"/>
    <property type="match status" value="1"/>
</dbReference>
<dbReference type="Pfam" id="PF00501">
    <property type="entry name" value="AMP-binding"/>
    <property type="match status" value="1"/>
</dbReference>
<dbReference type="Gene3D" id="3.40.50.12780">
    <property type="entry name" value="N-terminal domain of ligase-like"/>
    <property type="match status" value="1"/>
</dbReference>
<feature type="transmembrane region" description="Helical" evidence="7">
    <location>
        <begin position="316"/>
        <end position="336"/>
    </location>
</feature>
<feature type="compositionally biased region" description="Polar residues" evidence="6">
    <location>
        <begin position="1"/>
        <end position="16"/>
    </location>
</feature>
<dbReference type="Gene3D" id="1.20.1250.20">
    <property type="entry name" value="MFS general substrate transporter like domains"/>
    <property type="match status" value="1"/>
</dbReference>
<feature type="transmembrane region" description="Helical" evidence="7">
    <location>
        <begin position="245"/>
        <end position="267"/>
    </location>
</feature>
<dbReference type="PANTHER" id="PTHR43201:SF5">
    <property type="entry name" value="MEDIUM-CHAIN ACYL-COA LIGASE ACSF2, MITOCHONDRIAL"/>
    <property type="match status" value="1"/>
</dbReference>
<dbReference type="InterPro" id="IPR020845">
    <property type="entry name" value="AMP-binding_CS"/>
</dbReference>
<protein>
    <submittedName>
        <fullName evidence="9">Acyl-[ACP]--phospholipid O-acyltransferase</fullName>
    </submittedName>
</protein>
<feature type="transmembrane region" description="Helical" evidence="7">
    <location>
        <begin position="399"/>
        <end position="417"/>
    </location>
</feature>
<dbReference type="InterPro" id="IPR011701">
    <property type="entry name" value="MFS"/>
</dbReference>
<keyword evidence="4 7" id="KW-1133">Transmembrane helix</keyword>
<evidence type="ECO:0000313" key="9">
    <source>
        <dbReference type="EMBL" id="MCX5571008.1"/>
    </source>
</evidence>
<dbReference type="InterPro" id="IPR002123">
    <property type="entry name" value="Plipid/glycerol_acylTrfase"/>
</dbReference>
<sequence>MDASAKTSSPEASSPAHSRAGSPPLLKTPGFLPLFIVQWFGAFADNALKSAFGFMVAYGGAELFGLSPQVAVTLGGAVFMLPFFLFSGVSGRLSDTVDKMLVVRWTRVAEVGLAILSSIAIMIHSAPLALLGMFLYAVQSTIFGPAKYSILPQFVGRDRLVAANALFEGSTFVAILLGTLFGGLSVGLGGKWVAIVGLVSVALVGAVAAFFVPSAPPAPNAGTFRFSLVGSSRDAFAAIRRKRSLFLAVSGISWFWMIGLIVMSVFPDFAKSTLKVDEIVANLLVAAFVVGIGLGSAATAKLLAGRISARHTPIGALVMAGFMVDLSHSASALGMVGAGGALDFGAFITSAAGIRVLVDLVGVAFGGGLFTVPLYALLQSRAEEHERSAAIAGNNIMNAAIMVLGTVVAAALLAAGVTTLQLLFWLGLANIIAAIVCLKFVPDELVKAIGHRILQILFRARVKGLENYGDGEDAAVVVVNHTSFIDAVLIGCLLPGKPVFAINKYIAERWWVQPAFLFFDLVPVDPTSPFTVRRMVKLVKEGRRLVIFPEGRITVTGALMKVYDGPAMIAALADVPIIPVRIDGAQYTIFSRLKGKVRRRLFPDIQMTVLPSRRIELTPGLVGRKRRHEAGHHLQAIMTEMVYATSPAAETLFATLLRARHINGKRPILEDVTRAPIGYTQILRGAFALGKSFARLSAPGERVGVLLPNTLAAVVTFFALQVTGRIPAMLNFSAGPAAVDAARKAAEVKLVLTSRQFIEKGRLQPLADVLGQNARLVYLEDLRGEIGLARKLFAFAGGIAPRFVSRTAFQRPTDPEAEAVVLFTSGSEGTPKGVSLSHHAIQANRQQIASVIDFSGEDIVLNALPLFHAFGLTAGCLLPLFSGVRQMLYPSPLHYRIVPEMAYDVNATIMFGTDTFLAGYARMAHPYDFYSIRYVFAGAERVKPETRRVWSEKFGIRLLEGYGTTETAPVISINTPMANRPGSVGRALPGIETRLEKVAGIEEGGKLLVRGANVMRGYYRAEAPGVLEPPVDGWYDTGDIVTLDDGFITISGRAKRFAKVGGEMVSLAAIETLAGEFWPHHATAAAAMPHERKGEEIVLVTERPDADLAEFQRFVRGRGLSEIMLPRTLLFVEKLPLLGSGKVDNAAVTDIAVKAKAPQPEVVAVE</sequence>
<evidence type="ECO:0000256" key="2">
    <source>
        <dbReference type="ARBA" id="ARBA00022598"/>
    </source>
</evidence>
<dbReference type="Gene3D" id="3.30.300.30">
    <property type="match status" value="1"/>
</dbReference>
<dbReference type="SUPFAM" id="SSF103473">
    <property type="entry name" value="MFS general substrate transporter"/>
    <property type="match status" value="1"/>
</dbReference>
<dbReference type="GO" id="GO:0006631">
    <property type="term" value="P:fatty acid metabolic process"/>
    <property type="evidence" value="ECO:0007669"/>
    <property type="project" value="TreeGrafter"/>
</dbReference>
<dbReference type="NCBIfam" id="NF005291">
    <property type="entry name" value="PRK06814.1"/>
    <property type="match status" value="1"/>
</dbReference>
<dbReference type="CDD" id="cd07989">
    <property type="entry name" value="LPLAT_AGPAT-like"/>
    <property type="match status" value="1"/>
</dbReference>
<evidence type="ECO:0000256" key="3">
    <source>
        <dbReference type="ARBA" id="ARBA00022692"/>
    </source>
</evidence>
<dbReference type="GO" id="GO:0022857">
    <property type="term" value="F:transmembrane transporter activity"/>
    <property type="evidence" value="ECO:0007669"/>
    <property type="project" value="InterPro"/>
</dbReference>
<feature type="transmembrane region" description="Helical" evidence="7">
    <location>
        <begin position="703"/>
        <end position="722"/>
    </location>
</feature>
<dbReference type="RefSeq" id="WP_266339979.1">
    <property type="nucleotide sequence ID" value="NZ_JAPKNK010000008.1"/>
</dbReference>
<feature type="transmembrane region" description="Helical" evidence="7">
    <location>
        <begin position="111"/>
        <end position="138"/>
    </location>
</feature>
<comment type="similarity">
    <text evidence="1">Belongs to the ATP-dependent AMP-binding enzyme family.</text>
</comment>
<feature type="transmembrane region" description="Helical" evidence="7">
    <location>
        <begin position="159"/>
        <end position="186"/>
    </location>
</feature>
<keyword evidence="2" id="KW-0436">Ligase</keyword>
<dbReference type="GO" id="GO:0031956">
    <property type="term" value="F:medium-chain fatty acid-CoA ligase activity"/>
    <property type="evidence" value="ECO:0007669"/>
    <property type="project" value="TreeGrafter"/>
</dbReference>
<dbReference type="InterPro" id="IPR042099">
    <property type="entry name" value="ANL_N_sf"/>
</dbReference>
<evidence type="ECO:0000256" key="4">
    <source>
        <dbReference type="ARBA" id="ARBA00022989"/>
    </source>
</evidence>
<feature type="region of interest" description="Disordered" evidence="6">
    <location>
        <begin position="1"/>
        <end position="21"/>
    </location>
</feature>
<feature type="transmembrane region" description="Helical" evidence="7">
    <location>
        <begin position="423"/>
        <end position="442"/>
    </location>
</feature>
<dbReference type="GO" id="GO:0016746">
    <property type="term" value="F:acyltransferase activity"/>
    <property type="evidence" value="ECO:0007669"/>
    <property type="project" value="InterPro"/>
</dbReference>
<feature type="transmembrane region" description="Helical" evidence="7">
    <location>
        <begin position="356"/>
        <end position="378"/>
    </location>
</feature>
<accession>A0A9X3ILY0</accession>
<dbReference type="InterPro" id="IPR036259">
    <property type="entry name" value="MFS_trans_sf"/>
</dbReference>
<feature type="transmembrane region" description="Helical" evidence="7">
    <location>
        <begin position="279"/>
        <end position="304"/>
    </location>
</feature>
<keyword evidence="5 7" id="KW-0472">Membrane</keyword>
<dbReference type="EMBL" id="JAPKNK010000008">
    <property type="protein sequence ID" value="MCX5571008.1"/>
    <property type="molecule type" value="Genomic_DNA"/>
</dbReference>
<evidence type="ECO:0000313" key="10">
    <source>
        <dbReference type="Proteomes" id="UP001144805"/>
    </source>
</evidence>
<evidence type="ECO:0000256" key="5">
    <source>
        <dbReference type="ARBA" id="ARBA00023136"/>
    </source>
</evidence>
<reference evidence="9" key="1">
    <citation type="submission" date="2022-11" db="EMBL/GenBank/DDBJ databases">
        <title>Biodiversity and phylogenetic relationships of bacteria.</title>
        <authorList>
            <person name="Machado R.A.R."/>
            <person name="Bhat A."/>
            <person name="Loulou A."/>
            <person name="Kallel S."/>
        </authorList>
    </citation>
    <scope>NUCLEOTIDE SEQUENCE</scope>
    <source>
        <strain evidence="9">K-TC2</strain>
    </source>
</reference>
<feature type="domain" description="Phospholipid/glycerol acyltransferase" evidence="8">
    <location>
        <begin position="475"/>
        <end position="585"/>
    </location>
</feature>
<dbReference type="Proteomes" id="UP001144805">
    <property type="component" value="Unassembled WGS sequence"/>
</dbReference>
<organism evidence="9 10">
    <name type="scientific">Kaistia nematophila</name>
    <dbReference type="NCBI Taxonomy" id="2994654"/>
    <lineage>
        <taxon>Bacteria</taxon>
        <taxon>Pseudomonadati</taxon>
        <taxon>Pseudomonadota</taxon>
        <taxon>Alphaproteobacteria</taxon>
        <taxon>Hyphomicrobiales</taxon>
        <taxon>Kaistiaceae</taxon>
        <taxon>Kaistia</taxon>
    </lineage>
</organism>
<name>A0A9X3ILY0_9HYPH</name>
<dbReference type="InterPro" id="IPR045851">
    <property type="entry name" value="AMP-bd_C_sf"/>
</dbReference>